<evidence type="ECO:0000313" key="2">
    <source>
        <dbReference type="EMBL" id="CAG5114288.1"/>
    </source>
</evidence>
<sequence>MSRYLEFASEWQKFIVQKSEVLSELEMDDLRAAVMNWKIGVGLGAAWFFFRRVRNRQQYHHLCEYEYGQYKCVPEWLPSINGRALNFLSWICNTQFGDLFINEIIMAVVGLPKFRTLKLDEGPTFFPFAPHNLPVALPSEPVDISGLEKAHKELSHVPNEFRYRSAFEYVQAYRNSQLTPLDVAERLVETIKRTNPKLRMLCDWHPEMILEQARDSTERYISGKVLSPLDGTFCVVKDQISVIGHCNRGGLSYVNKMEDVDAPIITKIRDAGIIIVGISNMTELGMSVFGANPSSHHGTCRNPINTDYYPGGSSSGTAAAICSGLVPFGIGTDGGGSIRMPSCQTGIVGLKTTFSRVSANSYSKAKTCCSTVANIGPMASNIIDLALFYQVLAGPVRGDAFSMAQPKVKVPKELTPYIDGIKIGVDWKWAELSRPEVFSNFKKKIEFLAERGARIIGIDIPELDFINTGHLVSIVSEGCEQIGEALNKQRKIAPDNAVILNAGIAKLAATDFVLAAKYRTRLMTYLKGLFKSIDILANPTCAQTAERILDSDEAGCWKFGATLRYMMYVKLSNYSGIPSMSVPSGFAPDGLPTGIMLQGNWYSEELLIKVGHVLDLDHKRVRPQVFTDLLH</sequence>
<accession>A0ABN7T9G2</accession>
<proteinExistence type="predicted"/>
<dbReference type="EMBL" id="OU015567">
    <property type="protein sequence ID" value="CAG5114288.1"/>
    <property type="molecule type" value="Genomic_DNA"/>
</dbReference>
<dbReference type="PANTHER" id="PTHR11895">
    <property type="entry name" value="TRANSAMIDASE"/>
    <property type="match status" value="1"/>
</dbReference>
<dbReference type="InterPro" id="IPR000120">
    <property type="entry name" value="Amidase"/>
</dbReference>
<keyword evidence="3" id="KW-1185">Reference proteome</keyword>
<reference evidence="2 3" key="1">
    <citation type="submission" date="2021-04" db="EMBL/GenBank/DDBJ databases">
        <authorList>
            <person name="Bliznina A."/>
        </authorList>
    </citation>
    <scope>NUCLEOTIDE SEQUENCE [LARGE SCALE GENOMIC DNA]</scope>
</reference>
<dbReference type="InterPro" id="IPR036928">
    <property type="entry name" value="AS_sf"/>
</dbReference>
<dbReference type="SUPFAM" id="SSF75304">
    <property type="entry name" value="Amidase signature (AS) enzymes"/>
    <property type="match status" value="1"/>
</dbReference>
<dbReference type="InterPro" id="IPR023631">
    <property type="entry name" value="Amidase_dom"/>
</dbReference>
<feature type="domain" description="Amidase" evidence="1">
    <location>
        <begin position="183"/>
        <end position="607"/>
    </location>
</feature>
<name>A0ABN7T9G2_OIKDI</name>
<dbReference type="Proteomes" id="UP001158576">
    <property type="component" value="Chromosome 2"/>
</dbReference>
<dbReference type="Pfam" id="PF01425">
    <property type="entry name" value="Amidase"/>
    <property type="match status" value="1"/>
</dbReference>
<protein>
    <submittedName>
        <fullName evidence="2">Oidioi.mRNA.OKI2018_I69.chr2.g8350.t1.cds</fullName>
    </submittedName>
</protein>
<dbReference type="Gene3D" id="3.90.1300.10">
    <property type="entry name" value="Amidase signature (AS) domain"/>
    <property type="match status" value="1"/>
</dbReference>
<gene>
    <name evidence="2" type="ORF">OKIOD_LOCUS17115</name>
</gene>
<evidence type="ECO:0000259" key="1">
    <source>
        <dbReference type="Pfam" id="PF01425"/>
    </source>
</evidence>
<organism evidence="2 3">
    <name type="scientific">Oikopleura dioica</name>
    <name type="common">Tunicate</name>
    <dbReference type="NCBI Taxonomy" id="34765"/>
    <lineage>
        <taxon>Eukaryota</taxon>
        <taxon>Metazoa</taxon>
        <taxon>Chordata</taxon>
        <taxon>Tunicata</taxon>
        <taxon>Appendicularia</taxon>
        <taxon>Copelata</taxon>
        <taxon>Oikopleuridae</taxon>
        <taxon>Oikopleura</taxon>
    </lineage>
</organism>
<evidence type="ECO:0000313" key="3">
    <source>
        <dbReference type="Proteomes" id="UP001158576"/>
    </source>
</evidence>
<dbReference type="PANTHER" id="PTHR11895:SF67">
    <property type="entry name" value="AMIDASE DOMAIN-CONTAINING PROTEIN"/>
    <property type="match status" value="1"/>
</dbReference>